<feature type="domain" description="Bulb-type lectin" evidence="23">
    <location>
        <begin position="31"/>
        <end position="148"/>
    </location>
</feature>
<feature type="binding site" evidence="18">
    <location>
        <position position="535"/>
    </location>
    <ligand>
        <name>ATP</name>
        <dbReference type="ChEBI" id="CHEBI:30616"/>
    </ligand>
</feature>
<reference evidence="25" key="2">
    <citation type="submission" date="2025-08" db="UniProtKB">
        <authorList>
            <consortium name="RefSeq"/>
        </authorList>
    </citation>
    <scope>IDENTIFICATION</scope>
    <source>
        <tissue evidence="25">Etiolated seedlings</tissue>
    </source>
</reference>
<evidence type="ECO:0000256" key="17">
    <source>
        <dbReference type="PIRNR" id="PIRNR000641"/>
    </source>
</evidence>
<dbReference type="InterPro" id="IPR024171">
    <property type="entry name" value="SRK-like_kinase"/>
</dbReference>
<dbReference type="InterPro" id="IPR051343">
    <property type="entry name" value="G-type_lectin_kinases/EP1-like"/>
</dbReference>
<evidence type="ECO:0000256" key="6">
    <source>
        <dbReference type="ARBA" id="ARBA00022729"/>
    </source>
</evidence>
<evidence type="ECO:0000313" key="25">
    <source>
        <dbReference type="RefSeq" id="XP_004500585.1"/>
    </source>
</evidence>
<comment type="catalytic activity">
    <reaction evidence="15 17">
        <text>L-threonyl-[protein] + ATP = O-phospho-L-threonyl-[protein] + ADP + H(+)</text>
        <dbReference type="Rhea" id="RHEA:46608"/>
        <dbReference type="Rhea" id="RHEA-COMP:11060"/>
        <dbReference type="Rhea" id="RHEA-COMP:11605"/>
        <dbReference type="ChEBI" id="CHEBI:15378"/>
        <dbReference type="ChEBI" id="CHEBI:30013"/>
        <dbReference type="ChEBI" id="CHEBI:30616"/>
        <dbReference type="ChEBI" id="CHEBI:61977"/>
        <dbReference type="ChEBI" id="CHEBI:456216"/>
        <dbReference type="EC" id="2.7.11.1"/>
    </reaction>
</comment>
<comment type="catalytic activity">
    <reaction evidence="16 17">
        <text>L-seryl-[protein] + ATP = O-phospho-L-seryl-[protein] + ADP + H(+)</text>
        <dbReference type="Rhea" id="RHEA:17989"/>
        <dbReference type="Rhea" id="RHEA-COMP:9863"/>
        <dbReference type="Rhea" id="RHEA-COMP:11604"/>
        <dbReference type="ChEBI" id="CHEBI:15378"/>
        <dbReference type="ChEBI" id="CHEBI:29999"/>
        <dbReference type="ChEBI" id="CHEBI:30616"/>
        <dbReference type="ChEBI" id="CHEBI:83421"/>
        <dbReference type="ChEBI" id="CHEBI:456216"/>
        <dbReference type="EC" id="2.7.11.1"/>
    </reaction>
</comment>
<evidence type="ECO:0000256" key="20">
    <source>
        <dbReference type="SAM" id="Phobius"/>
    </source>
</evidence>
<protein>
    <recommendedName>
        <fullName evidence="17">Receptor-like serine/threonine-protein kinase</fullName>
        <ecNumber evidence="17">2.7.11.1</ecNumber>
    </recommendedName>
</protein>
<evidence type="ECO:0000259" key="23">
    <source>
        <dbReference type="PROSITE" id="PS50927"/>
    </source>
</evidence>
<evidence type="ECO:0000256" key="13">
    <source>
        <dbReference type="ARBA" id="ARBA00023170"/>
    </source>
</evidence>
<dbReference type="FunFam" id="3.30.200.20:FF:000178">
    <property type="entry name" value="serine/threonine-protein kinase PBS1-like"/>
    <property type="match status" value="1"/>
</dbReference>
<dbReference type="PROSITE" id="PS00107">
    <property type="entry name" value="PROTEIN_KINASE_ATP"/>
    <property type="match status" value="1"/>
</dbReference>
<dbReference type="Gene3D" id="2.90.10.30">
    <property type="match status" value="1"/>
</dbReference>
<evidence type="ECO:0000256" key="18">
    <source>
        <dbReference type="PROSITE-ProRule" id="PRU10141"/>
    </source>
</evidence>
<dbReference type="GeneID" id="101504271"/>
<dbReference type="AlphaFoldDB" id="A0A1S2Y935"/>
<dbReference type="PROSITE" id="PS00108">
    <property type="entry name" value="PROTEIN_KINASE_ST"/>
    <property type="match status" value="1"/>
</dbReference>
<evidence type="ECO:0000256" key="8">
    <source>
        <dbReference type="ARBA" id="ARBA00022777"/>
    </source>
</evidence>
<keyword evidence="10 20" id="KW-1133">Transmembrane helix</keyword>
<evidence type="ECO:0000256" key="3">
    <source>
        <dbReference type="ARBA" id="ARBA00022536"/>
    </source>
</evidence>
<dbReference type="GO" id="GO:0004674">
    <property type="term" value="F:protein serine/threonine kinase activity"/>
    <property type="evidence" value="ECO:0007669"/>
    <property type="project" value="UniProtKB-KW"/>
</dbReference>
<evidence type="ECO:0000256" key="16">
    <source>
        <dbReference type="ARBA" id="ARBA00048679"/>
    </source>
</evidence>
<dbReference type="EC" id="2.7.11.1" evidence="17"/>
<keyword evidence="14" id="KW-0325">Glycoprotein</keyword>
<dbReference type="Pfam" id="PF00069">
    <property type="entry name" value="Pkinase"/>
    <property type="match status" value="1"/>
</dbReference>
<proteinExistence type="inferred from homology"/>
<keyword evidence="8 17" id="KW-0418">Kinase</keyword>
<evidence type="ECO:0000256" key="9">
    <source>
        <dbReference type="ARBA" id="ARBA00022840"/>
    </source>
</evidence>
<name>A0A1S2Y935_CICAR</name>
<evidence type="ECO:0000256" key="2">
    <source>
        <dbReference type="ARBA" id="ARBA00022527"/>
    </source>
</evidence>
<feature type="chain" id="PRO_5010366568" description="Receptor-like serine/threonine-protein kinase" evidence="21">
    <location>
        <begin position="21"/>
        <end position="867"/>
    </location>
</feature>
<evidence type="ECO:0000256" key="10">
    <source>
        <dbReference type="ARBA" id="ARBA00022989"/>
    </source>
</evidence>
<dbReference type="RefSeq" id="XP_004500585.1">
    <property type="nucleotide sequence ID" value="XM_004500528.3"/>
</dbReference>
<dbReference type="InterPro" id="IPR036426">
    <property type="entry name" value="Bulb-type_lectin_dom_sf"/>
</dbReference>
<dbReference type="PIRSF" id="PIRSF000641">
    <property type="entry name" value="SRK"/>
    <property type="match status" value="1"/>
</dbReference>
<dbReference type="FunFam" id="2.90.10.10:FF:000023">
    <property type="entry name" value="G-type lectin S-receptor-like serine/threonine-protein kinase"/>
    <property type="match status" value="1"/>
</dbReference>
<sequence>MKPIINISTIFLLFSTSISAYTFSDHITPKFTTSYLQLISNTGAFLLSRNKTFKASIFNPGNQQTNFYLCVIHVASNTIIWSANRDAPITDSDKMSLTVKGITIFDRNGNSKWSTPKLESQVNKLVLTDMGNLVLLGQNNVSVWESFHHPTDTIVIGQSLSVGTSLSSSVSNSNFSTGNYKLIITSSDAILQWYGQTYWKLSMDSKAYKNSNYSVEYMTVNTTGFYVFGYDEKVLVYQIGLSVSNFHVVKLDFNGQFTISSFSGTNLKQEFVGPDDGCQIPLACGRVGLCTDNTLSSSPLCSCPPNFHVASGNVGGCVPNDGSNSLPLACTNNHSESNSSDVSFLIIGYGVGYFGNIYSDPFMYGVNLSVCQGFCLSNCSCLGILYRNSSRSCFMIENELGSISNKGEEDMLGLIKVNILTNNKKNSQKERFPVIAAVLLPIVGMILVMAVFLLIWRKFRKSKNQDVKLGKSISISHSSGDLDHEAFYIPGLPSRFDYEELEVATENFKTLIGSGAFGVVYKGVLPDNNIVAVKKIMNIGVQGKKDFFTEIAVIGNIHHVNLVRLKGFCAQRGHRMLVYEYMNRGSLDRNLFGNGPVLEWQERLDVALGTARGLAYLHSGCDQKIIHCDIKPENILLHDQFQAKISDFGLSKLLSPQQSGLFTTMRGTRGYLAPEWLTNSAISEKTDVYSFGMVLLELVSGRKNCSFRSRSRSRHSNMDENNSTNNSGNSSNSSATGLVYFPLYALEMHEQRSYMDLADPRLEGRVTFDEVEKLVRIALCCVHEEPTLRPNMVSVVGMLEGGTSLPQPRMESLHFLRFYGRRFSEASVIEEDNENGSVIMIQQQPRDSTPIISAFSYISSQNISGPR</sequence>
<dbReference type="PROSITE" id="PS50011">
    <property type="entry name" value="PROTEIN_KINASE_DOM"/>
    <property type="match status" value="1"/>
</dbReference>
<dbReference type="Proteomes" id="UP000087171">
    <property type="component" value="Chromosome Ca5"/>
</dbReference>
<keyword evidence="24" id="KW-1185">Reference proteome</keyword>
<evidence type="ECO:0000256" key="4">
    <source>
        <dbReference type="ARBA" id="ARBA00022679"/>
    </source>
</evidence>
<organism evidence="24 25">
    <name type="scientific">Cicer arietinum</name>
    <name type="common">Chickpea</name>
    <name type="synonym">Garbanzo</name>
    <dbReference type="NCBI Taxonomy" id="3827"/>
    <lineage>
        <taxon>Eukaryota</taxon>
        <taxon>Viridiplantae</taxon>
        <taxon>Streptophyta</taxon>
        <taxon>Embryophyta</taxon>
        <taxon>Tracheophyta</taxon>
        <taxon>Spermatophyta</taxon>
        <taxon>Magnoliopsida</taxon>
        <taxon>eudicotyledons</taxon>
        <taxon>Gunneridae</taxon>
        <taxon>Pentapetalae</taxon>
        <taxon>rosids</taxon>
        <taxon>fabids</taxon>
        <taxon>Fabales</taxon>
        <taxon>Fabaceae</taxon>
        <taxon>Papilionoideae</taxon>
        <taxon>50 kb inversion clade</taxon>
        <taxon>NPAAA clade</taxon>
        <taxon>Hologalegina</taxon>
        <taxon>IRL clade</taxon>
        <taxon>Cicereae</taxon>
        <taxon>Cicer</taxon>
    </lineage>
</organism>
<keyword evidence="7 17" id="KW-0547">Nucleotide-binding</keyword>
<evidence type="ECO:0000256" key="21">
    <source>
        <dbReference type="SAM" id="SignalP"/>
    </source>
</evidence>
<dbReference type="SUPFAM" id="SSF51110">
    <property type="entry name" value="alpha-D-mannose-specific plant lectins"/>
    <property type="match status" value="1"/>
</dbReference>
<dbReference type="InterPro" id="IPR001480">
    <property type="entry name" value="Bulb-type_lectin_dom"/>
</dbReference>
<evidence type="ECO:0000256" key="11">
    <source>
        <dbReference type="ARBA" id="ARBA00023136"/>
    </source>
</evidence>
<keyword evidence="6 21" id="KW-0732">Signal</keyword>
<reference evidence="24" key="1">
    <citation type="journal article" date="2013" name="Nat. Biotechnol.">
        <title>Draft genome sequence of chickpea (Cicer arietinum) provides a resource for trait improvement.</title>
        <authorList>
            <person name="Varshney R.K."/>
            <person name="Song C."/>
            <person name="Saxena R.K."/>
            <person name="Azam S."/>
            <person name="Yu S."/>
            <person name="Sharpe A.G."/>
            <person name="Cannon S."/>
            <person name="Baek J."/>
            <person name="Rosen B.D."/>
            <person name="Tar'an B."/>
            <person name="Millan T."/>
            <person name="Zhang X."/>
            <person name="Ramsay L.D."/>
            <person name="Iwata A."/>
            <person name="Wang Y."/>
            <person name="Nelson W."/>
            <person name="Farmer A.D."/>
            <person name="Gaur P.M."/>
            <person name="Soderlund C."/>
            <person name="Penmetsa R.V."/>
            <person name="Xu C."/>
            <person name="Bharti A.K."/>
            <person name="He W."/>
            <person name="Winter P."/>
            <person name="Zhao S."/>
            <person name="Hane J.K."/>
            <person name="Carrasquilla-Garcia N."/>
            <person name="Condie J.A."/>
            <person name="Upadhyaya H.D."/>
            <person name="Luo M.C."/>
            <person name="Thudi M."/>
            <person name="Gowda C.L."/>
            <person name="Singh N.P."/>
            <person name="Lichtenzveig J."/>
            <person name="Gali K.K."/>
            <person name="Rubio J."/>
            <person name="Nadarajan N."/>
            <person name="Dolezel J."/>
            <person name="Bansal K.C."/>
            <person name="Xu X."/>
            <person name="Edwards D."/>
            <person name="Zhang G."/>
            <person name="Kahl G."/>
            <person name="Gil J."/>
            <person name="Singh K.B."/>
            <person name="Datta S.K."/>
            <person name="Jackson S.A."/>
            <person name="Wang J."/>
            <person name="Cook D.R."/>
        </authorList>
    </citation>
    <scope>NUCLEOTIDE SEQUENCE [LARGE SCALE GENOMIC DNA]</scope>
    <source>
        <strain evidence="24">cv. CDC Frontier</strain>
    </source>
</reference>
<gene>
    <name evidence="25" type="primary">LOC101504271</name>
</gene>
<dbReference type="eggNOG" id="ENOG502QU6U">
    <property type="taxonomic scope" value="Eukaryota"/>
</dbReference>
<dbReference type="GO" id="GO:0106310">
    <property type="term" value="F:protein serine kinase activity"/>
    <property type="evidence" value="ECO:0007669"/>
    <property type="project" value="RHEA"/>
</dbReference>
<evidence type="ECO:0000256" key="12">
    <source>
        <dbReference type="ARBA" id="ARBA00023157"/>
    </source>
</evidence>
<keyword evidence="13" id="KW-0675">Receptor</keyword>
<dbReference type="PaxDb" id="3827-XP_004500585.1"/>
<keyword evidence="4 17" id="KW-0808">Transferase</keyword>
<feature type="compositionally biased region" description="Low complexity" evidence="19">
    <location>
        <begin position="719"/>
        <end position="732"/>
    </location>
</feature>
<feature type="domain" description="Protein kinase" evidence="22">
    <location>
        <begin position="506"/>
        <end position="810"/>
    </location>
</feature>
<feature type="region of interest" description="Disordered" evidence="19">
    <location>
        <begin position="709"/>
        <end position="732"/>
    </location>
</feature>
<accession>A0A1S2Y935</accession>
<dbReference type="SMART" id="SM00220">
    <property type="entry name" value="S_TKc"/>
    <property type="match status" value="1"/>
</dbReference>
<dbReference type="InterPro" id="IPR011009">
    <property type="entry name" value="Kinase-like_dom_sf"/>
</dbReference>
<comment type="subcellular location">
    <subcellularLocation>
        <location evidence="1">Membrane</location>
        <topology evidence="1">Single-pass membrane protein</topology>
    </subcellularLocation>
</comment>
<evidence type="ECO:0000256" key="7">
    <source>
        <dbReference type="ARBA" id="ARBA00022741"/>
    </source>
</evidence>
<dbReference type="SUPFAM" id="SSF56112">
    <property type="entry name" value="Protein kinase-like (PK-like)"/>
    <property type="match status" value="1"/>
</dbReference>
<keyword evidence="5 20" id="KW-0812">Transmembrane</keyword>
<dbReference type="STRING" id="3827.A0A1S2Y935"/>
<comment type="similarity">
    <text evidence="17">Belongs to the protein kinase superfamily. Ser/Thr protein kinase family.</text>
</comment>
<evidence type="ECO:0000256" key="15">
    <source>
        <dbReference type="ARBA" id="ARBA00047899"/>
    </source>
</evidence>
<dbReference type="FunFam" id="1.10.510.10:FF:000589">
    <property type="entry name" value="Serine/threonine-protein kinase"/>
    <property type="match status" value="1"/>
</dbReference>
<dbReference type="PROSITE" id="PS50927">
    <property type="entry name" value="BULB_LECTIN"/>
    <property type="match status" value="1"/>
</dbReference>
<dbReference type="PANTHER" id="PTHR47976">
    <property type="entry name" value="G-TYPE LECTIN S-RECEPTOR-LIKE SERINE/THREONINE-PROTEIN KINASE SD2-5"/>
    <property type="match status" value="1"/>
</dbReference>
<dbReference type="CDD" id="cd14066">
    <property type="entry name" value="STKc_IRAK"/>
    <property type="match status" value="1"/>
</dbReference>
<keyword evidence="3" id="KW-0245">EGF-like domain</keyword>
<keyword evidence="9 17" id="KW-0067">ATP-binding</keyword>
<keyword evidence="12" id="KW-1015">Disulfide bond</keyword>
<dbReference type="Pfam" id="PF01453">
    <property type="entry name" value="B_lectin"/>
    <property type="match status" value="1"/>
</dbReference>
<dbReference type="SMART" id="SM00108">
    <property type="entry name" value="B_lectin"/>
    <property type="match status" value="1"/>
</dbReference>
<dbReference type="Gene3D" id="3.30.200.20">
    <property type="entry name" value="Phosphorylase Kinase, domain 1"/>
    <property type="match status" value="1"/>
</dbReference>
<evidence type="ECO:0000256" key="1">
    <source>
        <dbReference type="ARBA" id="ARBA00004167"/>
    </source>
</evidence>
<evidence type="ECO:0000256" key="14">
    <source>
        <dbReference type="ARBA" id="ARBA00023180"/>
    </source>
</evidence>
<dbReference type="KEGG" id="cam:101504271"/>
<feature type="transmembrane region" description="Helical" evidence="20">
    <location>
        <begin position="432"/>
        <end position="456"/>
    </location>
</feature>
<feature type="signal peptide" evidence="21">
    <location>
        <begin position="1"/>
        <end position="20"/>
    </location>
</feature>
<dbReference type="InterPro" id="IPR000719">
    <property type="entry name" value="Prot_kinase_dom"/>
</dbReference>
<evidence type="ECO:0000259" key="22">
    <source>
        <dbReference type="PROSITE" id="PS50011"/>
    </source>
</evidence>
<dbReference type="PANTHER" id="PTHR47976:SF52">
    <property type="entry name" value="PROTEIN KINASE DOMAIN-CONTAINING PROTEIN"/>
    <property type="match status" value="1"/>
</dbReference>
<dbReference type="InterPro" id="IPR017441">
    <property type="entry name" value="Protein_kinase_ATP_BS"/>
</dbReference>
<evidence type="ECO:0000313" key="24">
    <source>
        <dbReference type="Proteomes" id="UP000087171"/>
    </source>
</evidence>
<dbReference type="GO" id="GO:0016020">
    <property type="term" value="C:membrane"/>
    <property type="evidence" value="ECO:0007669"/>
    <property type="project" value="UniProtKB-SubCell"/>
</dbReference>
<dbReference type="GO" id="GO:0005524">
    <property type="term" value="F:ATP binding"/>
    <property type="evidence" value="ECO:0007669"/>
    <property type="project" value="UniProtKB-UniRule"/>
</dbReference>
<dbReference type="OrthoDB" id="1530339at2759"/>
<keyword evidence="2 17" id="KW-0723">Serine/threonine-protein kinase</keyword>
<dbReference type="CDD" id="cd00028">
    <property type="entry name" value="B_lectin"/>
    <property type="match status" value="1"/>
</dbReference>
<evidence type="ECO:0000256" key="19">
    <source>
        <dbReference type="SAM" id="MobiDB-lite"/>
    </source>
</evidence>
<dbReference type="InterPro" id="IPR008271">
    <property type="entry name" value="Ser/Thr_kinase_AS"/>
</dbReference>
<evidence type="ECO:0000256" key="5">
    <source>
        <dbReference type="ARBA" id="ARBA00022692"/>
    </source>
</evidence>
<dbReference type="Gene3D" id="1.10.510.10">
    <property type="entry name" value="Transferase(Phosphotransferase) domain 1"/>
    <property type="match status" value="1"/>
</dbReference>
<keyword evidence="11 20" id="KW-0472">Membrane</keyword>